<evidence type="ECO:0000256" key="1">
    <source>
        <dbReference type="ARBA" id="ARBA00004153"/>
    </source>
</evidence>
<dbReference type="GO" id="GO:0052170">
    <property type="term" value="P:symbiont-mediated suppression of host innate immune response"/>
    <property type="evidence" value="ECO:0007669"/>
    <property type="project" value="UniProtKB-KW"/>
</dbReference>
<feature type="domain" description="ITAM" evidence="38">
    <location>
        <begin position="615"/>
        <end position="638"/>
    </location>
</feature>
<keyword evidence="16" id="KW-1090">Inhibition of host innate immune response by virus</keyword>
<evidence type="ECO:0000256" key="17">
    <source>
        <dbReference type="ARBA" id="ARBA00022647"/>
    </source>
</evidence>
<dbReference type="Pfam" id="PF20679">
    <property type="entry name" value="Hanta_Gn-B"/>
    <property type="match status" value="1"/>
</dbReference>
<dbReference type="Gene3D" id="1.10.8.1320">
    <property type="match status" value="1"/>
</dbReference>
<evidence type="ECO:0000256" key="29">
    <source>
        <dbReference type="ARBA" id="ARBA00023136"/>
    </source>
</evidence>
<dbReference type="GO" id="GO:0039654">
    <property type="term" value="P:fusion of virus membrane with host endosome membrane"/>
    <property type="evidence" value="ECO:0007669"/>
    <property type="project" value="UniProtKB-KW"/>
</dbReference>
<evidence type="ECO:0000256" key="33">
    <source>
        <dbReference type="ARBA" id="ARBA00023184"/>
    </source>
</evidence>
<dbReference type="Pfam" id="PF20682">
    <property type="entry name" value="Hanta_Gc_C"/>
    <property type="match status" value="1"/>
</dbReference>
<keyword evidence="30" id="KW-1045">Host mitochondrion</keyword>
<keyword evidence="26" id="KW-0946">Virion</keyword>
<keyword evidence="21" id="KW-0677">Repeat</keyword>
<dbReference type="GO" id="GO:0007165">
    <property type="term" value="P:signal transduction"/>
    <property type="evidence" value="ECO:0007669"/>
    <property type="project" value="InterPro"/>
</dbReference>
<keyword evidence="35" id="KW-1160">Virus entry into host cell</keyword>
<dbReference type="InterPro" id="IPR002532">
    <property type="entry name" value="Hanta_Gc_N"/>
</dbReference>
<evidence type="ECO:0000256" key="25">
    <source>
        <dbReference type="ARBA" id="ARBA00022833"/>
    </source>
</evidence>
<evidence type="ECO:0000256" key="32">
    <source>
        <dbReference type="ARBA" id="ARBA00023180"/>
    </source>
</evidence>
<keyword evidence="27" id="KW-1043">Host membrane</keyword>
<evidence type="ECO:0000256" key="24">
    <source>
        <dbReference type="ARBA" id="ARBA00022812"/>
    </source>
</evidence>
<dbReference type="GO" id="GO:0046718">
    <property type="term" value="P:symbiont entry into host cell"/>
    <property type="evidence" value="ECO:0007669"/>
    <property type="project" value="UniProtKB-KW"/>
</dbReference>
<evidence type="ECO:0000256" key="23">
    <source>
        <dbReference type="ARBA" id="ARBA00022804"/>
    </source>
</evidence>
<name>A0A068ETZ4_9VIRU</name>
<dbReference type="InterPro" id="IPR048796">
    <property type="entry name" value="NSm_dom_nairovirus"/>
</dbReference>
<dbReference type="EMBL" id="KF974359">
    <property type="protein sequence ID" value="AID54673.1"/>
    <property type="molecule type" value="Viral_cRNA"/>
</dbReference>
<evidence type="ECO:0000256" key="20">
    <source>
        <dbReference type="ARBA" id="ARBA00022729"/>
    </source>
</evidence>
<dbReference type="GO" id="GO:0044178">
    <property type="term" value="C:host cell Golgi membrane"/>
    <property type="evidence" value="ECO:0007669"/>
    <property type="project" value="UniProtKB-SubCell"/>
</dbReference>
<dbReference type="InterPro" id="IPR048790">
    <property type="entry name" value="Gn-B_hanta"/>
</dbReference>
<keyword evidence="17" id="KW-1110">Inhibition of host TRAFs by virus</keyword>
<evidence type="ECO:0000256" key="2">
    <source>
        <dbReference type="ARBA" id="ARBA00004181"/>
    </source>
</evidence>
<evidence type="ECO:0000256" key="3">
    <source>
        <dbReference type="ARBA" id="ARBA00004244"/>
    </source>
</evidence>
<evidence type="ECO:0000259" key="38">
    <source>
        <dbReference type="PROSITE" id="PS51056"/>
    </source>
</evidence>
<protein>
    <recommendedName>
        <fullName evidence="10">Envelopment polyprotein</fullName>
    </recommendedName>
    <alternativeName>
        <fullName evidence="36">M polyprotein</fullName>
    </alternativeName>
</protein>
<keyword evidence="24" id="KW-1040">Host Golgi apparatus</keyword>
<keyword evidence="31" id="KW-1015">Disulfide bond</keyword>
<dbReference type="InterPro" id="IPR012316">
    <property type="entry name" value="ITAM_motif_hantavir-typ"/>
</dbReference>
<keyword evidence="13" id="KW-1170">Fusion of virus membrane with host endosomal membrane</keyword>
<feature type="transmembrane region" description="Helical" evidence="37">
    <location>
        <begin position="1110"/>
        <end position="1133"/>
    </location>
</feature>
<keyword evidence="14" id="KW-0945">Host-virus interaction</keyword>
<feature type="transmembrane region" description="Helical" evidence="37">
    <location>
        <begin position="631"/>
        <end position="650"/>
    </location>
</feature>
<evidence type="ECO:0000256" key="21">
    <source>
        <dbReference type="ARBA" id="ARBA00022737"/>
    </source>
</evidence>
<evidence type="ECO:0000256" key="30">
    <source>
        <dbReference type="ARBA" id="ARBA00023147"/>
    </source>
</evidence>
<evidence type="ECO:0000256" key="34">
    <source>
        <dbReference type="ARBA" id="ARBA00023280"/>
    </source>
</evidence>
<dbReference type="PROSITE" id="PS51056">
    <property type="entry name" value="ITAM_2"/>
    <property type="match status" value="1"/>
</dbReference>
<keyword evidence="39" id="KW-0261">Viral envelope protein</keyword>
<evidence type="ECO:0000256" key="13">
    <source>
        <dbReference type="ARBA" id="ARBA00022510"/>
    </source>
</evidence>
<dbReference type="GO" id="GO:0044167">
    <property type="term" value="C:host cell endoplasmic reticulum membrane"/>
    <property type="evidence" value="ECO:0007669"/>
    <property type="project" value="UniProtKB-SubCell"/>
</dbReference>
<dbReference type="InterPro" id="IPR002534">
    <property type="entry name" value="Hanta_Gn-H"/>
</dbReference>
<keyword evidence="15" id="KW-1162">Viral penetration into host cytoplasm</keyword>
<feature type="transmembrane region" description="Helical" evidence="37">
    <location>
        <begin position="486"/>
        <end position="510"/>
    </location>
</feature>
<keyword evidence="33" id="KW-1038">Host endoplasmic reticulum</keyword>
<evidence type="ECO:0000256" key="5">
    <source>
        <dbReference type="ARBA" id="ARBA00004381"/>
    </source>
</evidence>
<keyword evidence="12" id="KW-1168">Fusion of virus membrane with host membrane</keyword>
<keyword evidence="18 37" id="KW-0812">Transmembrane</keyword>
<proteinExistence type="inferred from homology"/>
<evidence type="ECO:0000256" key="31">
    <source>
        <dbReference type="ARBA" id="ARBA00023157"/>
    </source>
</evidence>
<evidence type="ECO:0000256" key="9">
    <source>
        <dbReference type="ARBA" id="ARBA00005839"/>
    </source>
</evidence>
<evidence type="ECO:0000256" key="37">
    <source>
        <dbReference type="SAM" id="Phobius"/>
    </source>
</evidence>
<evidence type="ECO:0000256" key="11">
    <source>
        <dbReference type="ARBA" id="ARBA00022482"/>
    </source>
</evidence>
<evidence type="ECO:0000256" key="14">
    <source>
        <dbReference type="ARBA" id="ARBA00022581"/>
    </source>
</evidence>
<keyword evidence="20" id="KW-0732">Signal</keyword>
<evidence type="ECO:0000256" key="22">
    <source>
        <dbReference type="ARBA" id="ARBA00022771"/>
    </source>
</evidence>
<keyword evidence="11" id="KW-1113">Inhibition of host RLR pathway by virus</keyword>
<evidence type="ECO:0000256" key="36">
    <source>
        <dbReference type="ARBA" id="ARBA00031199"/>
    </source>
</evidence>
<dbReference type="GO" id="GO:0019031">
    <property type="term" value="C:viral envelope"/>
    <property type="evidence" value="ECO:0007669"/>
    <property type="project" value="UniProtKB-KW"/>
</dbReference>
<evidence type="ECO:0000256" key="4">
    <source>
        <dbReference type="ARBA" id="ARBA00004252"/>
    </source>
</evidence>
<accession>A0A068ETZ4</accession>
<dbReference type="InterPro" id="IPR048791">
    <property type="entry name" value="Gc_C_bunya"/>
</dbReference>
<comment type="subcellular location">
    <subcellularLocation>
        <location evidence="4">Host Golgi apparatus membrane</location>
        <topology evidence="4">Multi-pass membrane protein</topology>
    </subcellularLocation>
    <subcellularLocation>
        <location evidence="3">Host Golgi apparatus membrane</location>
        <topology evidence="3">Single-pass type I membrane protein</topology>
    </subcellularLocation>
    <subcellularLocation>
        <location evidence="7">Host cell surface</location>
    </subcellularLocation>
    <subcellularLocation>
        <location evidence="1">Host endoplasmic reticulum membrane</location>
        <topology evidence="1">Multi-pass membrane protein</topology>
    </subcellularLocation>
    <subcellularLocation>
        <location evidence="8">Host endoplasmic reticulum membrane</location>
        <topology evidence="8">Single-pass type I membrane protein</topology>
    </subcellularLocation>
    <subcellularLocation>
        <location evidence="2">Host mitochondrion</location>
    </subcellularLocation>
    <subcellularLocation>
        <location evidence="6">Virion membrane</location>
        <topology evidence="6">Multi-pass membrane protein</topology>
    </subcellularLocation>
    <subcellularLocation>
        <location evidence="5">Virion membrane</location>
        <topology evidence="5">Single-pass membrane protein</topology>
    </subcellularLocation>
</comment>
<keyword evidence="34" id="KW-0899">Viral immunoevasion</keyword>
<keyword evidence="19" id="KW-0479">Metal-binding</keyword>
<keyword evidence="23" id="KW-1161">Viral attachment to host cell</keyword>
<dbReference type="GO" id="GO:0019062">
    <property type="term" value="P:virion attachment to host cell"/>
    <property type="evidence" value="ECO:0007669"/>
    <property type="project" value="UniProtKB-KW"/>
</dbReference>
<evidence type="ECO:0000256" key="19">
    <source>
        <dbReference type="ARBA" id="ARBA00022723"/>
    </source>
</evidence>
<evidence type="ECO:0000256" key="7">
    <source>
        <dbReference type="ARBA" id="ARBA00004426"/>
    </source>
</evidence>
<keyword evidence="28 37" id="KW-1133">Transmembrane helix</keyword>
<dbReference type="Pfam" id="PF20728">
    <property type="entry name" value="Nairovirus_NSm"/>
    <property type="match status" value="1"/>
</dbReference>
<evidence type="ECO:0000256" key="6">
    <source>
        <dbReference type="ARBA" id="ARBA00004385"/>
    </source>
</evidence>
<evidence type="ECO:0000256" key="10">
    <source>
        <dbReference type="ARBA" id="ARBA00015294"/>
    </source>
</evidence>
<dbReference type="GO" id="GO:0008270">
    <property type="term" value="F:zinc ion binding"/>
    <property type="evidence" value="ECO:0007669"/>
    <property type="project" value="UniProtKB-KW"/>
</dbReference>
<keyword evidence="29 37" id="KW-0472">Membrane</keyword>
<evidence type="ECO:0000256" key="16">
    <source>
        <dbReference type="ARBA" id="ARBA00022632"/>
    </source>
</evidence>
<dbReference type="GO" id="GO:0055036">
    <property type="term" value="C:virion membrane"/>
    <property type="evidence" value="ECO:0007669"/>
    <property type="project" value="UniProtKB-SubCell"/>
</dbReference>
<dbReference type="GO" id="GO:0039527">
    <property type="term" value="P:symbiont-mediated suppression of host TRAF-mediated signal transduction"/>
    <property type="evidence" value="ECO:0007669"/>
    <property type="project" value="UniProtKB-KW"/>
</dbReference>
<evidence type="ECO:0000256" key="18">
    <source>
        <dbReference type="ARBA" id="ARBA00022692"/>
    </source>
</evidence>
<evidence type="ECO:0000256" key="12">
    <source>
        <dbReference type="ARBA" id="ARBA00022506"/>
    </source>
</evidence>
<reference evidence="39 40" key="1">
    <citation type="journal article" date="2014" name="Trends Microbiol.">
        <title>Reconstructing the evolutionary origins and phylogeography of hantaviruses.</title>
        <authorList>
            <person name="Bennett S.N."/>
            <person name="Gu S.H."/>
            <person name="Kang H.J."/>
            <person name="Arai S."/>
            <person name="Yanagihara R."/>
        </authorList>
    </citation>
    <scope>NUCLEOTIDE SEQUENCE [LARGE SCALE GENOMIC DNA]</scope>
    <source>
        <strain evidence="39 40">AH301</strain>
    </source>
</reference>
<evidence type="ECO:0000313" key="39">
    <source>
        <dbReference type="EMBL" id="AID54673.1"/>
    </source>
</evidence>
<keyword evidence="32" id="KW-0325">Glycoprotein</keyword>
<evidence type="ECO:0000256" key="28">
    <source>
        <dbReference type="ARBA" id="ARBA00022989"/>
    </source>
</evidence>
<keyword evidence="22" id="KW-0863">Zinc-finger</keyword>
<dbReference type="GO" id="GO:0044228">
    <property type="term" value="C:host cell surface"/>
    <property type="evidence" value="ECO:0007669"/>
    <property type="project" value="UniProtKB-SubCell"/>
</dbReference>
<keyword evidence="25" id="KW-0862">Zinc</keyword>
<comment type="similarity">
    <text evidence="9">Belongs to the hantavirus envelope glycoprotein family.</text>
</comment>
<organism evidence="39 40">
    <name type="scientific">Amga virus</name>
    <dbReference type="NCBI Taxonomy" id="1511732"/>
    <lineage>
        <taxon>Viruses</taxon>
        <taxon>Riboviria</taxon>
        <taxon>Orthornavirae</taxon>
        <taxon>Negarnaviricota</taxon>
        <taxon>Polyploviricotina</taxon>
        <taxon>Bunyaviricetes</taxon>
        <taxon>Elliovirales</taxon>
        <taxon>Hantaviridae</taxon>
        <taxon>Mammantavirinae</taxon>
        <taxon>Orthohantavirus</taxon>
        <taxon>Amga orthohantavirus</taxon>
    </lineage>
</organism>
<dbReference type="GO" id="GO:0033650">
    <property type="term" value="C:host cell mitochondrion"/>
    <property type="evidence" value="ECO:0007669"/>
    <property type="project" value="UniProtKB-SubCell"/>
</dbReference>
<dbReference type="Proteomes" id="UP000242591">
    <property type="component" value="Genome"/>
</dbReference>
<evidence type="ECO:0000256" key="15">
    <source>
        <dbReference type="ARBA" id="ARBA00022595"/>
    </source>
</evidence>
<evidence type="ECO:0000313" key="40">
    <source>
        <dbReference type="Proteomes" id="UP000242591"/>
    </source>
</evidence>
<sequence>MGLVERLVQSVCIIAFVQGLLARNVFEMYLDCPHAVPFGETTLHGSIVLPPVSLEEALALEVDSSCSMDVHNSLKANTEFTQVTWAKKSDHTGGASATSFESTSTQKNLNGVCVLGHKIVEQAYKMRKSVICYDLICNQTACKPELHFMSPIHACNMMKSCIVAVGPYRIQIIFKRTHCTTGILIEGKCFRPDRSLISNVKPGLLEAATLPVHCFLITRADEKLKIMEEIEKVKTNGCSSNEQKFQGYYLCAVGGSSEVFRIPNSDDPRAKQLIKSIFNSPYGEDHDNLGEEIGAVRIAGALEVKVPGTEASANLKGYAFSGTPLYSSLSVFTKEVTPKYVFHPGYLPNYNQSECSKKALPLTWTGLMEIPGTFEQINKCSIFCVLSGPGASCEAFAEGGIYNLSSPTCLVSKHTTFKNNDQQVTFVCQRVDQDIVVYCNGYKKTILTRTLVIGQCIYTVTSLFSLFSGVAHSIAVELCVPGFHGWATLSLLITFCFGWLLIPTITWFILTILKFIASILHTQSEENRFKTLLRRIKEKYEKTKGSMVCEYCKIECETQLEYKAHQTSCPQHQCPYCFAHCEPSEAAIQAHYKVCQVTHRFSDDLRKSVTQKPKRQGCYRTLNLFRYRSRCYIFTVWIFLLTLESVFWAASAEPEPLQPVWNDNAHGIGRITMNNDLELDFSLVSSSKFTYRRQLINPRNEDQGLLVHITISPQVINTEVQQLGHWFDAQLNIKTAFHCYGECSKYTYPWQSALCKHERDFQYETNWACNPLDCPGLGTGCTACGLYLDKFKAVGTAYKLITLRYTRKICVQFNEETMCKVVDSNDCFVTRNFKICMVGTVSKFSQGDTLLFLGPMEGGGLILKQWCTTSCQYGDPGDIMRMADRGFTCPDYTGTFRKKCMFAQTPVCEYQGNTISGYRKLMATIDSFQSFNTTDIHFTKNKLEWSDPDGLLRDHINVIVSREIDFNDLSSNPCKIGVQTVNVEGAWGSGVGFTLKCIVSLTECSKFLTAIKACDAAICYGATSVTLVRGQNTVLITGKGGHSGSRFKCCHDHQCSTDGLLAAPPHLERVTAVDSLEDNHIYDDGAPACRVGCWFKKTGEWLLGLLQGNWMVVIVLVILLIISLICLSFLCPVRKIKRI</sequence>
<dbReference type="Pfam" id="PF10538">
    <property type="entry name" value="ITAM_Cys-rich"/>
    <property type="match status" value="1"/>
</dbReference>
<evidence type="ECO:0000256" key="35">
    <source>
        <dbReference type="ARBA" id="ARBA00023296"/>
    </source>
</evidence>
<dbReference type="Pfam" id="PF01567">
    <property type="entry name" value="Hanta_Gn-H"/>
    <property type="match status" value="1"/>
</dbReference>
<dbReference type="Pfam" id="PF01561">
    <property type="entry name" value="Hanta_Gc_N"/>
    <property type="match status" value="1"/>
</dbReference>
<evidence type="ECO:0000256" key="8">
    <source>
        <dbReference type="ARBA" id="ARBA00004482"/>
    </source>
</evidence>
<evidence type="ECO:0000256" key="27">
    <source>
        <dbReference type="ARBA" id="ARBA00022870"/>
    </source>
</evidence>
<evidence type="ECO:0000256" key="26">
    <source>
        <dbReference type="ARBA" id="ARBA00022844"/>
    </source>
</evidence>